<proteinExistence type="predicted"/>
<evidence type="ECO:0000313" key="1">
    <source>
        <dbReference type="EMBL" id="MFC4076771.1"/>
    </source>
</evidence>
<dbReference type="RefSeq" id="WP_380704014.1">
    <property type="nucleotide sequence ID" value="NZ_JBHSAP010000009.1"/>
</dbReference>
<reference evidence="2" key="1">
    <citation type="journal article" date="2019" name="Int. J. Syst. Evol. Microbiol.">
        <title>The Global Catalogue of Microorganisms (GCM) 10K type strain sequencing project: providing services to taxonomists for standard genome sequencing and annotation.</title>
        <authorList>
            <consortium name="The Broad Institute Genomics Platform"/>
            <consortium name="The Broad Institute Genome Sequencing Center for Infectious Disease"/>
            <person name="Wu L."/>
            <person name="Ma J."/>
        </authorList>
    </citation>
    <scope>NUCLEOTIDE SEQUENCE [LARGE SCALE GENOMIC DNA]</scope>
    <source>
        <strain evidence="2">IBRC-M 10813</strain>
    </source>
</reference>
<name>A0ABV8JDD4_9BACL</name>
<evidence type="ECO:0000313" key="2">
    <source>
        <dbReference type="Proteomes" id="UP001595843"/>
    </source>
</evidence>
<accession>A0ABV8JDD4</accession>
<organism evidence="1 2">
    <name type="scientific">Salinithrix halophila</name>
    <dbReference type="NCBI Taxonomy" id="1485204"/>
    <lineage>
        <taxon>Bacteria</taxon>
        <taxon>Bacillati</taxon>
        <taxon>Bacillota</taxon>
        <taxon>Bacilli</taxon>
        <taxon>Bacillales</taxon>
        <taxon>Thermoactinomycetaceae</taxon>
        <taxon>Salinithrix</taxon>
    </lineage>
</organism>
<dbReference type="Proteomes" id="UP001595843">
    <property type="component" value="Unassembled WGS sequence"/>
</dbReference>
<keyword evidence="2" id="KW-1185">Reference proteome</keyword>
<dbReference type="EMBL" id="JBHSAP010000009">
    <property type="protein sequence ID" value="MFC4076771.1"/>
    <property type="molecule type" value="Genomic_DNA"/>
</dbReference>
<gene>
    <name evidence="1" type="ORF">ACFOUO_08105</name>
</gene>
<sequence>MIIGLVDTDAVIIGAGSTVHRSGGGFTRYGLVFSQGAPQQGREKGEQLGCRSFTDPGFLPFPQKEGGAEKVEGGQVDCPKGFFQLPFHPIVERIPSACSPPRERFSMVQ</sequence>
<protein>
    <submittedName>
        <fullName evidence="1">Uncharacterized protein</fullName>
    </submittedName>
</protein>
<comment type="caution">
    <text evidence="1">The sequence shown here is derived from an EMBL/GenBank/DDBJ whole genome shotgun (WGS) entry which is preliminary data.</text>
</comment>